<evidence type="ECO:0000313" key="1">
    <source>
        <dbReference type="EMBL" id="AIE77271.1"/>
    </source>
</evidence>
<reference evidence="1" key="2">
    <citation type="submission" date="2014-02" db="EMBL/GenBank/DDBJ databases">
        <authorList>
            <person name="Curson A.R.J."/>
            <person name="Burns O.J."/>
            <person name="Voget S."/>
            <person name="Daniel R."/>
            <person name="Todd J.D."/>
            <person name="McInnis K."/>
            <person name="Wexler M."/>
            <person name="Johnston A.W.B."/>
        </authorList>
    </citation>
    <scope>NUCLEOTIDE SEQUENCE</scope>
</reference>
<dbReference type="EMBL" id="KJ531199">
    <property type="protein sequence ID" value="AIE77271.1"/>
    <property type="molecule type" value="Genomic_DNA"/>
</dbReference>
<gene>
    <name evidence="1" type="ORF">pBIO2079_10</name>
</gene>
<dbReference type="AlphaFoldDB" id="A0A075FBX9"/>
<protein>
    <submittedName>
        <fullName evidence="1">Putative cytosolic protein</fullName>
    </submittedName>
</protein>
<reference evidence="1" key="1">
    <citation type="journal article" date="2014" name="PLoS ONE">
        <title>Screening of metagenomic and genomic libraries reveals three classes of bacterial enzymes that overcome the toxicity of acrylate.</title>
        <authorList>
            <person name="Curson A.R."/>
            <person name="Burns O.J."/>
            <person name="Voget S."/>
            <person name="Daniel R."/>
            <person name="Todd J.D."/>
            <person name="McInnis K."/>
            <person name="Wexler M."/>
            <person name="Johnston A.W."/>
        </authorList>
    </citation>
    <scope>NUCLEOTIDE SEQUENCE</scope>
</reference>
<proteinExistence type="predicted"/>
<accession>A0A075FBX9</accession>
<name>A0A075FBX9_9BACT</name>
<sequence>MGNAKIFIRERRKVSEGEKKPRYSVVGVAGTDLKIHVKHIRKSEIDQIAAALGAEIVYLNAGKDEAEVEVDD</sequence>
<organism evidence="1">
    <name type="scientific">uncultured bacterium pBIO2079</name>
    <dbReference type="NCBI Taxonomy" id="1478040"/>
    <lineage>
        <taxon>Bacteria</taxon>
        <taxon>environmental samples</taxon>
    </lineage>
</organism>